<dbReference type="Pfam" id="PF00903">
    <property type="entry name" value="Glyoxalase"/>
    <property type="match status" value="1"/>
</dbReference>
<evidence type="ECO:0000256" key="7">
    <source>
        <dbReference type="ARBA" id="ARBA00030291"/>
    </source>
</evidence>
<evidence type="ECO:0000256" key="9">
    <source>
        <dbReference type="ARBA" id="ARBA00032460"/>
    </source>
</evidence>
<dbReference type="Proteomes" id="UP000053758">
    <property type="component" value="Unassembled WGS sequence"/>
</dbReference>
<dbReference type="InterPro" id="IPR004360">
    <property type="entry name" value="Glyas_Fos-R_dOase_dom"/>
</dbReference>
<feature type="active site" description="Proton donor/acceptor" evidence="11">
    <location>
        <position position="230"/>
    </location>
</feature>
<proteinExistence type="inferred from homology"/>
<dbReference type="InterPro" id="IPR029068">
    <property type="entry name" value="Glyas_Bleomycin-R_OHBP_Dase"/>
</dbReference>
<evidence type="ECO:0000256" key="1">
    <source>
        <dbReference type="ARBA" id="ARBA00005008"/>
    </source>
</evidence>
<evidence type="ECO:0000256" key="8">
    <source>
        <dbReference type="ARBA" id="ARBA00030892"/>
    </source>
</evidence>
<dbReference type="PANTHER" id="PTHR10374:SF30">
    <property type="entry name" value="LACTOYLGLUTATHIONE LYASE"/>
    <property type="match status" value="1"/>
</dbReference>
<evidence type="ECO:0000313" key="15">
    <source>
        <dbReference type="Proteomes" id="UP000053758"/>
    </source>
</evidence>
<evidence type="ECO:0000256" key="3">
    <source>
        <dbReference type="ARBA" id="ARBA00012081"/>
    </source>
</evidence>
<name>A0A081CMC1_PSEA2</name>
<keyword evidence="15" id="KW-1185">Reference proteome</keyword>
<dbReference type="PANTHER" id="PTHR10374">
    <property type="entry name" value="LACTOYLGLUTATHIONE LYASE GLYOXALASE I"/>
    <property type="match status" value="1"/>
</dbReference>
<dbReference type="EMBL" id="DF830088">
    <property type="protein sequence ID" value="GAK67817.1"/>
    <property type="molecule type" value="Genomic_DNA"/>
</dbReference>
<dbReference type="NCBIfam" id="TIGR00068">
    <property type="entry name" value="glyox_I"/>
    <property type="match status" value="1"/>
</dbReference>
<dbReference type="PROSITE" id="PS51819">
    <property type="entry name" value="VOC"/>
    <property type="match status" value="1"/>
</dbReference>
<protein>
    <recommendedName>
        <fullName evidence="3">lactoylglutathione lyase</fullName>
        <ecNumber evidence="3">4.4.1.5</ecNumber>
    </recommendedName>
    <alternativeName>
        <fullName evidence="8">Aldoketomutase</fullName>
    </alternativeName>
    <alternativeName>
        <fullName evidence="7">Ketone-aldehyde mutase</fullName>
    </alternativeName>
    <alternativeName>
        <fullName evidence="9">Methylglyoxalase</fullName>
    </alternativeName>
    <alternativeName>
        <fullName evidence="10">S-D-lactoylglutathione methylglyoxal lyase</fullName>
    </alternativeName>
</protein>
<feature type="binding site" evidence="12">
    <location>
        <position position="184"/>
    </location>
    <ligand>
        <name>Zn(2+)</name>
        <dbReference type="ChEBI" id="CHEBI:29105"/>
        <note>ligand shared between dimeric partners</note>
    </ligand>
</feature>
<comment type="pathway">
    <text evidence="1">Secondary metabolite metabolism; methylglyoxal degradation; (R)-lactate from methylglyoxal: step 1/2.</text>
</comment>
<evidence type="ECO:0000313" key="14">
    <source>
        <dbReference type="EMBL" id="GAK67817.1"/>
    </source>
</evidence>
<evidence type="ECO:0000256" key="11">
    <source>
        <dbReference type="PIRSR" id="PIRSR604361-1"/>
    </source>
</evidence>
<dbReference type="SUPFAM" id="SSF54593">
    <property type="entry name" value="Glyoxalase/Bleomycin resistance protein/Dihydroxybiphenyl dioxygenase"/>
    <property type="match status" value="1"/>
</dbReference>
<dbReference type="Gene3D" id="3.10.180.10">
    <property type="entry name" value="2,3-Dihydroxybiphenyl 1,2-Dioxygenase, domain 1"/>
    <property type="match status" value="1"/>
</dbReference>
<accession>A0A081CMC1</accession>
<dbReference type="AlphaFoldDB" id="A0A081CMC1"/>
<dbReference type="PROSITE" id="PS00934">
    <property type="entry name" value="GLYOXALASE_I_1"/>
    <property type="match status" value="1"/>
</dbReference>
<evidence type="ECO:0000256" key="6">
    <source>
        <dbReference type="ARBA" id="ARBA00023239"/>
    </source>
</evidence>
<dbReference type="EC" id="4.4.1.5" evidence="3"/>
<dbReference type="InterPro" id="IPR018146">
    <property type="entry name" value="Glyoxalase_1_CS"/>
</dbReference>
<dbReference type="GeneID" id="26306831"/>
<dbReference type="CDD" id="cd07233">
    <property type="entry name" value="GlxI_Zn"/>
    <property type="match status" value="1"/>
</dbReference>
<feature type="domain" description="VOC" evidence="13">
    <location>
        <begin position="99"/>
        <end position="234"/>
    </location>
</feature>
<comment type="similarity">
    <text evidence="2">Belongs to the glyoxalase I family.</text>
</comment>
<keyword evidence="6" id="KW-0456">Lyase</keyword>
<dbReference type="HOGENOM" id="CLU_046006_1_3_1"/>
<evidence type="ECO:0000259" key="13">
    <source>
        <dbReference type="PROSITE" id="PS51819"/>
    </source>
</evidence>
<keyword evidence="4 12" id="KW-0479">Metal-binding</keyword>
<dbReference type="UniPathway" id="UPA00619">
    <property type="reaction ID" value="UER00675"/>
</dbReference>
<evidence type="ECO:0000256" key="10">
    <source>
        <dbReference type="ARBA" id="ARBA00033298"/>
    </source>
</evidence>
<reference evidence="14" key="1">
    <citation type="submission" date="2014-07" db="EMBL/GenBank/DDBJ databases">
        <title>Draft genome sequence of the yeast Pseudozyma antarctica JCM 10317 known as a producer of lipase B which used in a wide range of industrial applications.</title>
        <authorList>
            <person name="Morita T."/>
            <person name="Saika A."/>
            <person name="Koike H."/>
        </authorList>
    </citation>
    <scope>NUCLEOTIDE SEQUENCE</scope>
    <source>
        <strain evidence="14">JCM 10317</strain>
    </source>
</reference>
<dbReference type="InterPro" id="IPR004361">
    <property type="entry name" value="Glyoxalase_1"/>
</dbReference>
<dbReference type="GO" id="GO:0004462">
    <property type="term" value="F:lactoylglutathione lyase activity"/>
    <property type="evidence" value="ECO:0007669"/>
    <property type="project" value="UniProtKB-EC"/>
</dbReference>
<evidence type="ECO:0000256" key="4">
    <source>
        <dbReference type="ARBA" id="ARBA00022723"/>
    </source>
</evidence>
<sequence>MPASAGSYLASASSCRALLRNTRPQYSQRSLAHLAGAPLLSQASSRAASATINRRSYVSAPSALVSLCRSPPSLCATLRAFHSSVPRALPPSAETASYRLNHVMLRVKDPKKSLEFYENVLGMDVIDKHDGGDFTLYFLAYQHQKGVSRGEREAILELTHNHGTENDDSFAYHNGNNEPKGFGHLCVSVDDIQAACDRFEKLGVKFQKRLTDGKMRNIAFILDPDNYWIEIIATNKPQ</sequence>
<organism evidence="14">
    <name type="scientific">Pseudozyma antarctica</name>
    <name type="common">Yeast</name>
    <name type="synonym">Candida antarctica</name>
    <dbReference type="NCBI Taxonomy" id="84753"/>
    <lineage>
        <taxon>Eukaryota</taxon>
        <taxon>Fungi</taxon>
        <taxon>Dikarya</taxon>
        <taxon>Basidiomycota</taxon>
        <taxon>Ustilaginomycotina</taxon>
        <taxon>Ustilaginomycetes</taxon>
        <taxon>Ustilaginales</taxon>
        <taxon>Ustilaginaceae</taxon>
        <taxon>Moesziomyces</taxon>
    </lineage>
</organism>
<keyword evidence="5 12" id="KW-0862">Zinc</keyword>
<evidence type="ECO:0000256" key="5">
    <source>
        <dbReference type="ARBA" id="ARBA00022833"/>
    </source>
</evidence>
<evidence type="ECO:0000256" key="2">
    <source>
        <dbReference type="ARBA" id="ARBA00010363"/>
    </source>
</evidence>
<gene>
    <name evidence="14" type="ORF">PAN0_021c6046</name>
</gene>
<evidence type="ECO:0000256" key="12">
    <source>
        <dbReference type="PIRSR" id="PIRSR604361-3"/>
    </source>
</evidence>
<dbReference type="RefSeq" id="XP_014654029.1">
    <property type="nucleotide sequence ID" value="XM_014798543.1"/>
</dbReference>
<feature type="binding site" evidence="12">
    <location>
        <position position="157"/>
    </location>
    <ligand>
        <name>Zn(2+)</name>
        <dbReference type="ChEBI" id="CHEBI:29105"/>
        <note>ligand shared between dimeric partners</note>
    </ligand>
</feature>
<dbReference type="InterPro" id="IPR037523">
    <property type="entry name" value="VOC_core"/>
</dbReference>
<comment type="cofactor">
    <cofactor evidence="12">
        <name>Zn(2+)</name>
        <dbReference type="ChEBI" id="CHEBI:29105"/>
    </cofactor>
    <text evidence="12">Binds 1 zinc ion per subunit. In the homodimer, two zinc ions are bound between subunits.</text>
</comment>
<dbReference type="GO" id="GO:0046872">
    <property type="term" value="F:metal ion binding"/>
    <property type="evidence" value="ECO:0007669"/>
    <property type="project" value="UniProtKB-KW"/>
</dbReference>
<feature type="binding site" evidence="12">
    <location>
        <position position="230"/>
    </location>
    <ligand>
        <name>Zn(2+)</name>
        <dbReference type="ChEBI" id="CHEBI:29105"/>
        <note>ligand shared between dimeric partners</note>
    </ligand>
</feature>